<dbReference type="Pfam" id="PF00389">
    <property type="entry name" value="2-Hacid_dh"/>
    <property type="match status" value="1"/>
</dbReference>
<evidence type="ECO:0000259" key="5">
    <source>
        <dbReference type="Pfam" id="PF02826"/>
    </source>
</evidence>
<gene>
    <name evidence="6" type="ORF">JKP88DRAFT_272065</name>
</gene>
<dbReference type="InterPro" id="IPR006139">
    <property type="entry name" value="D-isomer_2_OHA_DH_cat_dom"/>
</dbReference>
<feature type="domain" description="D-isomer specific 2-hydroxyacid dehydrogenase catalytic" evidence="4">
    <location>
        <begin position="17"/>
        <end position="318"/>
    </location>
</feature>
<evidence type="ECO:0000256" key="1">
    <source>
        <dbReference type="ARBA" id="ARBA00023002"/>
    </source>
</evidence>
<dbReference type="SUPFAM" id="SSF52283">
    <property type="entry name" value="Formate/glycerate dehydrogenase catalytic domain-like"/>
    <property type="match status" value="1"/>
</dbReference>
<evidence type="ECO:0000313" key="6">
    <source>
        <dbReference type="EMBL" id="KAG5184488.1"/>
    </source>
</evidence>
<dbReference type="AlphaFoldDB" id="A0A835Z904"/>
<dbReference type="PANTHER" id="PTHR43333:SF1">
    <property type="entry name" value="D-ISOMER SPECIFIC 2-HYDROXYACID DEHYDROGENASE NAD-BINDING DOMAIN-CONTAINING PROTEIN"/>
    <property type="match status" value="1"/>
</dbReference>
<dbReference type="Pfam" id="PF02826">
    <property type="entry name" value="2-Hacid_dh_C"/>
    <property type="match status" value="1"/>
</dbReference>
<dbReference type="PANTHER" id="PTHR43333">
    <property type="entry name" value="2-HACID_DH_C DOMAIN-CONTAINING PROTEIN"/>
    <property type="match status" value="1"/>
</dbReference>
<evidence type="ECO:0000256" key="3">
    <source>
        <dbReference type="RuleBase" id="RU003719"/>
    </source>
</evidence>
<sequence length="331" mass="35522">MTDGSGVKIAIVANKDDDTLTELKHLPDGAEVVIVGATEEDFAGDAAKDALASCTVLLNCIGGRALISSLWPHMPNLKWMHSRFAGVDHVLFPELVASRVPLTNARGLFSSALAEYVALACLYFAKDVDRWKAQQRDRVWEKFVVQEIRGQTLGVLGYGDIGQSAARLAKALGMRVIAQRRNAAAPPDGVADETFGPDGVGDVVARSDYVCVAAALTPETRGMLGAAALARARPHTVIINVGRGPLIDEAALAEALREGRVRGAALDVFETEPLPRDSALWGMGNVLLSPHNADMTATFLHDSVRRFAQDAARFARGEPFTLHVVDKEKGY</sequence>
<keyword evidence="7" id="KW-1185">Reference proteome</keyword>
<organism evidence="6 7">
    <name type="scientific">Tribonema minus</name>
    <dbReference type="NCBI Taxonomy" id="303371"/>
    <lineage>
        <taxon>Eukaryota</taxon>
        <taxon>Sar</taxon>
        <taxon>Stramenopiles</taxon>
        <taxon>Ochrophyta</taxon>
        <taxon>PX clade</taxon>
        <taxon>Xanthophyceae</taxon>
        <taxon>Tribonematales</taxon>
        <taxon>Tribonemataceae</taxon>
        <taxon>Tribonema</taxon>
    </lineage>
</organism>
<accession>A0A835Z904</accession>
<dbReference type="InterPro" id="IPR036291">
    <property type="entry name" value="NAD(P)-bd_dom_sf"/>
</dbReference>
<keyword evidence="1 3" id="KW-0560">Oxidoreductase</keyword>
<reference evidence="6" key="1">
    <citation type="submission" date="2021-02" db="EMBL/GenBank/DDBJ databases">
        <title>First Annotated Genome of the Yellow-green Alga Tribonema minus.</title>
        <authorList>
            <person name="Mahan K.M."/>
        </authorList>
    </citation>
    <scope>NUCLEOTIDE SEQUENCE</scope>
    <source>
        <strain evidence="6">UTEX B ZZ1240</strain>
    </source>
</reference>
<dbReference type="OrthoDB" id="298012at2759"/>
<dbReference type="Proteomes" id="UP000664859">
    <property type="component" value="Unassembled WGS sequence"/>
</dbReference>
<dbReference type="GO" id="GO:0016616">
    <property type="term" value="F:oxidoreductase activity, acting on the CH-OH group of donors, NAD or NADP as acceptor"/>
    <property type="evidence" value="ECO:0007669"/>
    <property type="project" value="InterPro"/>
</dbReference>
<evidence type="ECO:0000313" key="7">
    <source>
        <dbReference type="Proteomes" id="UP000664859"/>
    </source>
</evidence>
<comment type="similarity">
    <text evidence="3">Belongs to the D-isomer specific 2-hydroxyacid dehydrogenase family.</text>
</comment>
<dbReference type="GO" id="GO:0051287">
    <property type="term" value="F:NAD binding"/>
    <property type="evidence" value="ECO:0007669"/>
    <property type="project" value="InterPro"/>
</dbReference>
<dbReference type="Gene3D" id="3.40.50.720">
    <property type="entry name" value="NAD(P)-binding Rossmann-like Domain"/>
    <property type="match status" value="2"/>
</dbReference>
<dbReference type="InterPro" id="IPR006140">
    <property type="entry name" value="D-isomer_DH_NAD-bd"/>
</dbReference>
<proteinExistence type="inferred from homology"/>
<name>A0A835Z904_9STRA</name>
<dbReference type="EMBL" id="JAFCMP010000164">
    <property type="protein sequence ID" value="KAG5184488.1"/>
    <property type="molecule type" value="Genomic_DNA"/>
</dbReference>
<keyword evidence="2" id="KW-0520">NAD</keyword>
<comment type="caution">
    <text evidence="6">The sequence shown here is derived from an EMBL/GenBank/DDBJ whole genome shotgun (WGS) entry which is preliminary data.</text>
</comment>
<feature type="domain" description="D-isomer specific 2-hydroxyacid dehydrogenase NAD-binding" evidence="5">
    <location>
        <begin position="121"/>
        <end position="293"/>
    </location>
</feature>
<protein>
    <submittedName>
        <fullName evidence="6">D-isomer specific 2-hydroxyacid dehydrogenase</fullName>
    </submittedName>
</protein>
<evidence type="ECO:0000256" key="2">
    <source>
        <dbReference type="ARBA" id="ARBA00023027"/>
    </source>
</evidence>
<evidence type="ECO:0000259" key="4">
    <source>
        <dbReference type="Pfam" id="PF00389"/>
    </source>
</evidence>
<dbReference type="CDD" id="cd05300">
    <property type="entry name" value="2-Hacid_dh_1"/>
    <property type="match status" value="1"/>
</dbReference>
<dbReference type="SUPFAM" id="SSF51735">
    <property type="entry name" value="NAD(P)-binding Rossmann-fold domains"/>
    <property type="match status" value="1"/>
</dbReference>